<evidence type="ECO:0000313" key="3">
    <source>
        <dbReference type="Proteomes" id="UP000614601"/>
    </source>
</evidence>
<comment type="caution">
    <text evidence="2">The sequence shown here is derived from an EMBL/GenBank/DDBJ whole genome shotgun (WGS) entry which is preliminary data.</text>
</comment>
<feature type="chain" id="PRO_5044131680" description="EB domain-containing protein" evidence="1">
    <location>
        <begin position="20"/>
        <end position="70"/>
    </location>
</feature>
<dbReference type="AlphaFoldDB" id="A0A811KS47"/>
<evidence type="ECO:0000313" key="2">
    <source>
        <dbReference type="EMBL" id="CAD5218289.1"/>
    </source>
</evidence>
<organism evidence="2 3">
    <name type="scientific">Bursaphelenchus okinawaensis</name>
    <dbReference type="NCBI Taxonomy" id="465554"/>
    <lineage>
        <taxon>Eukaryota</taxon>
        <taxon>Metazoa</taxon>
        <taxon>Ecdysozoa</taxon>
        <taxon>Nematoda</taxon>
        <taxon>Chromadorea</taxon>
        <taxon>Rhabditida</taxon>
        <taxon>Tylenchina</taxon>
        <taxon>Tylenchomorpha</taxon>
        <taxon>Aphelenchoidea</taxon>
        <taxon>Aphelenchoididae</taxon>
        <taxon>Bursaphelenchus</taxon>
    </lineage>
</organism>
<dbReference type="EMBL" id="CAJFDH010000004">
    <property type="protein sequence ID" value="CAD5218289.1"/>
    <property type="molecule type" value="Genomic_DNA"/>
</dbReference>
<feature type="signal peptide" evidence="1">
    <location>
        <begin position="1"/>
        <end position="19"/>
    </location>
</feature>
<reference evidence="2" key="1">
    <citation type="submission" date="2020-09" db="EMBL/GenBank/DDBJ databases">
        <authorList>
            <person name="Kikuchi T."/>
        </authorList>
    </citation>
    <scope>NUCLEOTIDE SEQUENCE</scope>
    <source>
        <strain evidence="2">SH1</strain>
    </source>
</reference>
<proteinExistence type="predicted"/>
<dbReference type="Proteomes" id="UP000614601">
    <property type="component" value="Unassembled WGS sequence"/>
</dbReference>
<protein>
    <recommendedName>
        <fullName evidence="4">EB domain-containing protein</fullName>
    </recommendedName>
</protein>
<keyword evidence="1" id="KW-0732">Signal</keyword>
<name>A0A811KS47_9BILA</name>
<sequence>MKLLLSLVVLVVCCYSILAQPCIPGTCRIPEDCVAQGCFCAPGDPMFCGPDMMCICQANPIGNLIGGLLG</sequence>
<accession>A0A811KS47</accession>
<gene>
    <name evidence="2" type="ORF">BOKJ2_LOCUS7499</name>
</gene>
<evidence type="ECO:0008006" key="4">
    <source>
        <dbReference type="Google" id="ProtNLM"/>
    </source>
</evidence>
<evidence type="ECO:0000256" key="1">
    <source>
        <dbReference type="SAM" id="SignalP"/>
    </source>
</evidence>
<dbReference type="Proteomes" id="UP000783686">
    <property type="component" value="Unassembled WGS sequence"/>
</dbReference>
<keyword evidence="3" id="KW-1185">Reference proteome</keyword>
<dbReference type="EMBL" id="CAJFCW020000004">
    <property type="protein sequence ID" value="CAG9109882.1"/>
    <property type="molecule type" value="Genomic_DNA"/>
</dbReference>